<keyword evidence="2" id="KW-1185">Reference proteome</keyword>
<dbReference type="OrthoDB" id="1418731at2"/>
<gene>
    <name evidence="1" type="ORF">DX873_04065</name>
</gene>
<comment type="caution">
    <text evidence="1">The sequence shown here is derived from an EMBL/GenBank/DDBJ whole genome shotgun (WGS) entry which is preliminary data.</text>
</comment>
<sequence length="216" mass="25508">MSFLENADPNFDGVKINHLVNGLADFTSTLEKDFFAEVEIQTRYYTESKRTDLVLDIYCNYGITESLHYFNIGNWGGFKFSNEGVELESSFQTACEELNRKNNNSVDIVEASVHFKDTSIIISRLHQRSISEQIGKIMCTVSEHFVYFTKGLTQMPYEIFIAVYEEKRLDSFELEKSRDNYFNYWGLYFEDLQQHCVMVYDLNRKKLFKEHLFLFE</sequence>
<reference evidence="1 2" key="1">
    <citation type="submission" date="2018-08" db="EMBL/GenBank/DDBJ databases">
        <title>Muricauda nanhaiensis sp. nov., isolated from seawater of the South China Sea.</title>
        <authorList>
            <person name="Dang Y."/>
        </authorList>
    </citation>
    <scope>NUCLEOTIDE SEQUENCE [LARGE SCALE GENOMIC DNA]</scope>
    <source>
        <strain evidence="1 2">SM1704</strain>
    </source>
</reference>
<organism evidence="1 2">
    <name type="scientific">Flagellimonas nanhaiensis</name>
    <dbReference type="NCBI Taxonomy" id="2292706"/>
    <lineage>
        <taxon>Bacteria</taxon>
        <taxon>Pseudomonadati</taxon>
        <taxon>Bacteroidota</taxon>
        <taxon>Flavobacteriia</taxon>
        <taxon>Flavobacteriales</taxon>
        <taxon>Flavobacteriaceae</taxon>
        <taxon>Flagellimonas</taxon>
    </lineage>
</organism>
<name>A0A371JU93_9FLAO</name>
<proteinExistence type="predicted"/>
<evidence type="ECO:0000313" key="1">
    <source>
        <dbReference type="EMBL" id="RDY61349.1"/>
    </source>
</evidence>
<dbReference type="AlphaFoldDB" id="A0A371JU93"/>
<accession>A0A371JU93</accession>
<dbReference type="Proteomes" id="UP000261828">
    <property type="component" value="Unassembled WGS sequence"/>
</dbReference>
<dbReference type="EMBL" id="QTJX01000001">
    <property type="protein sequence ID" value="RDY61349.1"/>
    <property type="molecule type" value="Genomic_DNA"/>
</dbReference>
<dbReference type="RefSeq" id="WP_116183231.1">
    <property type="nucleotide sequence ID" value="NZ_QTJX01000001.1"/>
</dbReference>
<protein>
    <submittedName>
        <fullName evidence="1">Uncharacterized protein</fullName>
    </submittedName>
</protein>
<evidence type="ECO:0000313" key="2">
    <source>
        <dbReference type="Proteomes" id="UP000261828"/>
    </source>
</evidence>